<protein>
    <submittedName>
        <fullName evidence="5">Alpha/beta hydrolase</fullName>
    </submittedName>
</protein>
<dbReference type="KEGG" id="mste:MSTE_02829"/>
<evidence type="ECO:0000256" key="1">
    <source>
        <dbReference type="ARBA" id="ARBA00008645"/>
    </source>
</evidence>
<evidence type="ECO:0000259" key="4">
    <source>
        <dbReference type="Pfam" id="PF12146"/>
    </source>
</evidence>
<dbReference type="InterPro" id="IPR029058">
    <property type="entry name" value="AB_hydrolase_fold"/>
</dbReference>
<keyword evidence="2 5" id="KW-0378">Hydrolase</keyword>
<dbReference type="Proteomes" id="UP000217954">
    <property type="component" value="Chromosome"/>
</dbReference>
<dbReference type="Gene3D" id="3.40.50.1820">
    <property type="entry name" value="alpha/beta hydrolase"/>
    <property type="match status" value="1"/>
</dbReference>
<dbReference type="PANTHER" id="PTHR22946:SF9">
    <property type="entry name" value="POLYKETIDE TRANSFERASE AF380"/>
    <property type="match status" value="1"/>
</dbReference>
<organism evidence="5 6">
    <name type="scientific">[Mycobacterium] stephanolepidis</name>
    <dbReference type="NCBI Taxonomy" id="1520670"/>
    <lineage>
        <taxon>Bacteria</taxon>
        <taxon>Bacillati</taxon>
        <taxon>Actinomycetota</taxon>
        <taxon>Actinomycetes</taxon>
        <taxon>Mycobacteriales</taxon>
        <taxon>Mycobacteriaceae</taxon>
        <taxon>Mycobacteroides</taxon>
    </lineage>
</organism>
<dbReference type="InterPro" id="IPR022742">
    <property type="entry name" value="Hydrolase_4"/>
</dbReference>
<keyword evidence="6" id="KW-1185">Reference proteome</keyword>
<reference evidence="5 6" key="2">
    <citation type="journal article" date="2017" name="Int. J. Syst. Evol. Microbiol.">
        <title>Mycobacterium stephanolepidis sp. nov., a rapidly growing species related to Mycobacterium chelonae, isolated from marine teleost fish, Stephanolepis cirrhifer.</title>
        <authorList>
            <person name="Fukano H."/>
            <person name="Wada S."/>
            <person name="Kurata O."/>
            <person name="Katayama K."/>
            <person name="Fujiwara N."/>
            <person name="Hoshino Y."/>
        </authorList>
    </citation>
    <scope>NUCLEOTIDE SEQUENCE [LARGE SCALE GENOMIC DNA]</scope>
    <source>
        <strain evidence="5 6">NJB0901</strain>
    </source>
</reference>
<name>A0A1Z4EYW0_9MYCO</name>
<comment type="similarity">
    <text evidence="1">Belongs to the AB hydrolase superfamily.</text>
</comment>
<feature type="region of interest" description="Disordered" evidence="3">
    <location>
        <begin position="233"/>
        <end position="267"/>
    </location>
</feature>
<sequence>MRSPVERADIGFRSGDARCAGWLYPAGSVEQPAPCVVMGHGFGGVKEGRLDAYAKRFQRSGFAVLVFDYRYFGASTGEPRQLLRVGSQLEDWASTIDYARSFEYVDDSRLTVWGSSFGGGHVIRVAARDPRIVAVIAQVPHTSGPASARAAGAAAGLRTAAAGDRDMLGALLRRPPYYVPVVAPRQFRGADQPRCPPWIPGNISRAVRLAQRDHRAQLADCLLLLTEAGRDAGAGRYRRPSHPSSTRRAGGPKCTSGRVTALPDGPL</sequence>
<accession>A0A1Z4EYW0</accession>
<dbReference type="RefSeq" id="WP_408645793.1">
    <property type="nucleotide sequence ID" value="NZ_AP018165.1"/>
</dbReference>
<dbReference type="PANTHER" id="PTHR22946">
    <property type="entry name" value="DIENELACTONE HYDROLASE DOMAIN-CONTAINING PROTEIN-RELATED"/>
    <property type="match status" value="1"/>
</dbReference>
<evidence type="ECO:0000256" key="3">
    <source>
        <dbReference type="SAM" id="MobiDB-lite"/>
    </source>
</evidence>
<dbReference type="SUPFAM" id="SSF53474">
    <property type="entry name" value="alpha/beta-Hydrolases"/>
    <property type="match status" value="1"/>
</dbReference>
<dbReference type="InterPro" id="IPR050261">
    <property type="entry name" value="FrsA_esterase"/>
</dbReference>
<evidence type="ECO:0000256" key="2">
    <source>
        <dbReference type="ARBA" id="ARBA00022801"/>
    </source>
</evidence>
<reference evidence="6" key="1">
    <citation type="journal article" date="2017" name="Genome Announc.">
        <title>Complete Genome Sequence of Mycobacterium stephanolepidis.</title>
        <authorList>
            <person name="Fukano H."/>
            <person name="Yoshida M."/>
            <person name="Katayama Y."/>
            <person name="Omatsu T."/>
            <person name="Mizutani T."/>
            <person name="Kurata O."/>
            <person name="Wada S."/>
            <person name="Hoshino Y."/>
        </authorList>
    </citation>
    <scope>NUCLEOTIDE SEQUENCE [LARGE SCALE GENOMIC DNA]</scope>
    <source>
        <strain evidence="6">NJB0901</strain>
    </source>
</reference>
<dbReference type="GO" id="GO:0052689">
    <property type="term" value="F:carboxylic ester hydrolase activity"/>
    <property type="evidence" value="ECO:0007669"/>
    <property type="project" value="UniProtKB-ARBA"/>
</dbReference>
<evidence type="ECO:0000313" key="6">
    <source>
        <dbReference type="Proteomes" id="UP000217954"/>
    </source>
</evidence>
<dbReference type="EMBL" id="AP018165">
    <property type="protein sequence ID" value="BAX98138.1"/>
    <property type="molecule type" value="Genomic_DNA"/>
</dbReference>
<dbReference type="Pfam" id="PF12146">
    <property type="entry name" value="Hydrolase_4"/>
    <property type="match status" value="1"/>
</dbReference>
<dbReference type="AlphaFoldDB" id="A0A1Z4EYW0"/>
<feature type="domain" description="Serine aminopeptidase S33" evidence="4">
    <location>
        <begin position="31"/>
        <end position="145"/>
    </location>
</feature>
<gene>
    <name evidence="5" type="ORF">MSTE_02829</name>
</gene>
<evidence type="ECO:0000313" key="5">
    <source>
        <dbReference type="EMBL" id="BAX98138.1"/>
    </source>
</evidence>
<proteinExistence type="inferred from homology"/>